<reference evidence="5 6" key="1">
    <citation type="submission" date="2018-05" db="EMBL/GenBank/DDBJ databases">
        <title>A metagenomic window into the 2 km-deep terrestrial subsurface aquifer revealed taxonomically and functionally diverse microbial community comprising novel uncultured bacterial lineages.</title>
        <authorList>
            <person name="Kadnikov V.V."/>
            <person name="Mardanov A.V."/>
            <person name="Beletsky A.V."/>
            <person name="Banks D."/>
            <person name="Pimenov N.V."/>
            <person name="Frank Y.A."/>
            <person name="Karnachuk O.V."/>
            <person name="Ravin N.V."/>
        </authorList>
    </citation>
    <scope>NUCLEOTIDE SEQUENCE [LARGE SCALE GENOMIC DNA]</scope>
    <source>
        <strain evidence="5">BY5</strain>
    </source>
</reference>
<evidence type="ECO:0000256" key="3">
    <source>
        <dbReference type="SAM" id="MobiDB-lite"/>
    </source>
</evidence>
<dbReference type="GO" id="GO:0050660">
    <property type="term" value="F:flavin adenine dinucleotide binding"/>
    <property type="evidence" value="ECO:0007669"/>
    <property type="project" value="InterPro"/>
</dbReference>
<proteinExistence type="inferred from homology"/>
<dbReference type="InterPro" id="IPR014731">
    <property type="entry name" value="ETF_asu_C"/>
</dbReference>
<dbReference type="AlphaFoldDB" id="A0A367ZTX8"/>
<evidence type="ECO:0000256" key="2">
    <source>
        <dbReference type="PIRSR" id="PIRSR000089-1"/>
    </source>
</evidence>
<comment type="similarity">
    <text evidence="1">Belongs to the ETF alpha-subunit/FixB family.</text>
</comment>
<accession>A0A367ZTX8</accession>
<dbReference type="CDD" id="cd01715">
    <property type="entry name" value="ETF_alpha"/>
    <property type="match status" value="1"/>
</dbReference>
<dbReference type="InterPro" id="IPR014730">
    <property type="entry name" value="ETF_a/b_N"/>
</dbReference>
<dbReference type="InterPro" id="IPR001308">
    <property type="entry name" value="ETF_a/FixB"/>
</dbReference>
<feature type="binding site" evidence="2">
    <location>
        <begin position="244"/>
        <end position="245"/>
    </location>
    <ligand>
        <name>FAD</name>
        <dbReference type="ChEBI" id="CHEBI:57692"/>
    </ligand>
</feature>
<evidence type="ECO:0000256" key="1">
    <source>
        <dbReference type="ARBA" id="ARBA00005817"/>
    </source>
</evidence>
<evidence type="ECO:0000313" key="6">
    <source>
        <dbReference type="Proteomes" id="UP000252355"/>
    </source>
</evidence>
<name>A0A367ZTX8_9BACT</name>
<evidence type="ECO:0000259" key="4">
    <source>
        <dbReference type="SMART" id="SM00893"/>
    </source>
</evidence>
<dbReference type="SMART" id="SM00893">
    <property type="entry name" value="ETF"/>
    <property type="match status" value="1"/>
</dbReference>
<dbReference type="SUPFAM" id="SSF52402">
    <property type="entry name" value="Adenine nucleotide alpha hydrolases-like"/>
    <property type="match status" value="1"/>
</dbReference>
<feature type="domain" description="Electron transfer flavoprotein alpha/beta-subunit N-terminal" evidence="4">
    <location>
        <begin position="6"/>
        <end position="196"/>
    </location>
</feature>
<dbReference type="Proteomes" id="UP000252355">
    <property type="component" value="Unassembled WGS sequence"/>
</dbReference>
<dbReference type="PIRSF" id="PIRSF000089">
    <property type="entry name" value="Electra_flavoP_a"/>
    <property type="match status" value="1"/>
</dbReference>
<dbReference type="SUPFAM" id="SSF52467">
    <property type="entry name" value="DHS-like NAD/FAD-binding domain"/>
    <property type="match status" value="1"/>
</dbReference>
<comment type="cofactor">
    <cofactor evidence="2">
        <name>FAD</name>
        <dbReference type="ChEBI" id="CHEBI:57692"/>
    </cofactor>
    <text evidence="2">Binds 1 FAD per dimer.</text>
</comment>
<feature type="region of interest" description="Disordered" evidence="3">
    <location>
        <begin position="154"/>
        <end position="175"/>
    </location>
</feature>
<sequence>MAEAGIWIFGEQARGRILPVTWELLTRGRALADKRGSRLTAVVFGAQLDRADLQEAIERGADRVLACEAPLLEHFLPEPYAACLMHLIREESPEILLGAASSTGRTLMPYVAIKADTGLTADCTELDIETQTGLLLQTRPAIGGNIMATIKTPQHRPQMATVRPHSTPPAPRQPGRVGEIVVRRAPPEALTSRVRRRGFRPAADENALAEASRIVCVGRGIKKGEHVALGRRLARALDAALGGTRDVVDRGWLEYPAQIGLSGKTVTPRLYIGLGVSGSIQHLAGMQTAEAIVAINTDPDAMIFKVADFGIVGDLFEVVPALIKHLEER</sequence>
<dbReference type="InterPro" id="IPR014729">
    <property type="entry name" value="Rossmann-like_a/b/a_fold"/>
</dbReference>
<dbReference type="PANTHER" id="PTHR43153">
    <property type="entry name" value="ELECTRON TRANSFER FLAVOPROTEIN ALPHA"/>
    <property type="match status" value="1"/>
</dbReference>
<feature type="binding site" evidence="2">
    <location>
        <begin position="275"/>
        <end position="282"/>
    </location>
    <ligand>
        <name>FAD</name>
        <dbReference type="ChEBI" id="CHEBI:57692"/>
    </ligand>
</feature>
<dbReference type="Pfam" id="PF01012">
    <property type="entry name" value="ETF"/>
    <property type="match status" value="1"/>
</dbReference>
<dbReference type="PANTHER" id="PTHR43153:SF1">
    <property type="entry name" value="ELECTRON TRANSFER FLAVOPROTEIN SUBUNIT ALPHA, MITOCHONDRIAL"/>
    <property type="match status" value="1"/>
</dbReference>
<dbReference type="Gene3D" id="3.40.50.1220">
    <property type="entry name" value="TPP-binding domain"/>
    <property type="match status" value="1"/>
</dbReference>
<protein>
    <submittedName>
        <fullName evidence="5">Electron transfer flavoprotein, alpha subunit</fullName>
    </submittedName>
</protein>
<dbReference type="GO" id="GO:0033539">
    <property type="term" value="P:fatty acid beta-oxidation using acyl-CoA dehydrogenase"/>
    <property type="evidence" value="ECO:0007669"/>
    <property type="project" value="TreeGrafter"/>
</dbReference>
<organism evidence="5 6">
    <name type="scientific">Candidatus Ozemobacter sibiricus</name>
    <dbReference type="NCBI Taxonomy" id="2268124"/>
    <lineage>
        <taxon>Bacteria</taxon>
        <taxon>Candidatus Ozemobacteria</taxon>
        <taxon>Candidatus Ozemobacterales</taxon>
        <taxon>Candidatus Ozemobacteraceae</taxon>
        <taxon>Candidatus Ozemobacter</taxon>
    </lineage>
</organism>
<dbReference type="InterPro" id="IPR029035">
    <property type="entry name" value="DHS-like_NAD/FAD-binding_dom"/>
</dbReference>
<feature type="binding site" evidence="2">
    <location>
        <begin position="258"/>
        <end position="262"/>
    </location>
    <ligand>
        <name>FAD</name>
        <dbReference type="ChEBI" id="CHEBI:57692"/>
    </ligand>
</feature>
<dbReference type="EMBL" id="QOQW01000003">
    <property type="protein sequence ID" value="RCK81159.1"/>
    <property type="molecule type" value="Genomic_DNA"/>
</dbReference>
<gene>
    <name evidence="5" type="ORF">OZSIB_2536</name>
</gene>
<dbReference type="InterPro" id="IPR033947">
    <property type="entry name" value="ETF_alpha_N"/>
</dbReference>
<feature type="binding site" evidence="2">
    <location>
        <position position="296"/>
    </location>
    <ligand>
        <name>FAD</name>
        <dbReference type="ChEBI" id="CHEBI:57692"/>
    </ligand>
</feature>
<keyword evidence="2" id="KW-0285">Flavoprotein</keyword>
<evidence type="ECO:0000313" key="5">
    <source>
        <dbReference type="EMBL" id="RCK81159.1"/>
    </source>
</evidence>
<dbReference type="Pfam" id="PF00766">
    <property type="entry name" value="ETF_alpha"/>
    <property type="match status" value="1"/>
</dbReference>
<dbReference type="Gene3D" id="3.40.50.620">
    <property type="entry name" value="HUPs"/>
    <property type="match status" value="1"/>
</dbReference>
<comment type="caution">
    <text evidence="5">The sequence shown here is derived from an EMBL/GenBank/DDBJ whole genome shotgun (WGS) entry which is preliminary data.</text>
</comment>
<keyword evidence="2" id="KW-0274">FAD</keyword>
<feature type="binding site" evidence="2">
    <location>
        <position position="219"/>
    </location>
    <ligand>
        <name>FAD</name>
        <dbReference type="ChEBI" id="CHEBI:57692"/>
    </ligand>
</feature>
<dbReference type="GO" id="GO:0009055">
    <property type="term" value="F:electron transfer activity"/>
    <property type="evidence" value="ECO:0007669"/>
    <property type="project" value="InterPro"/>
</dbReference>